<evidence type="ECO:0000313" key="1">
    <source>
        <dbReference type="EMBL" id="VDD88579.1"/>
    </source>
</evidence>
<keyword evidence="2" id="KW-1185">Reference proteome</keyword>
<evidence type="ECO:0000313" key="3">
    <source>
        <dbReference type="WBParaSite" id="EVEC_0000401401-mRNA-1"/>
    </source>
</evidence>
<dbReference type="WBParaSite" id="EVEC_0000401401-mRNA-1">
    <property type="protein sequence ID" value="EVEC_0000401401-mRNA-1"/>
    <property type="gene ID" value="EVEC_0000401401"/>
</dbReference>
<protein>
    <submittedName>
        <fullName evidence="3">Conserved domain protein</fullName>
    </submittedName>
</protein>
<dbReference type="Proteomes" id="UP000274131">
    <property type="component" value="Unassembled WGS sequence"/>
</dbReference>
<name>A0A0N4V208_ENTVE</name>
<dbReference type="AlphaFoldDB" id="A0A0N4V208"/>
<organism evidence="3">
    <name type="scientific">Enterobius vermicularis</name>
    <name type="common">Human pinworm</name>
    <dbReference type="NCBI Taxonomy" id="51028"/>
    <lineage>
        <taxon>Eukaryota</taxon>
        <taxon>Metazoa</taxon>
        <taxon>Ecdysozoa</taxon>
        <taxon>Nematoda</taxon>
        <taxon>Chromadorea</taxon>
        <taxon>Rhabditida</taxon>
        <taxon>Spirurina</taxon>
        <taxon>Oxyuridomorpha</taxon>
        <taxon>Oxyuroidea</taxon>
        <taxon>Oxyuridae</taxon>
        <taxon>Enterobius</taxon>
    </lineage>
</organism>
<reference evidence="3" key="1">
    <citation type="submission" date="2017-02" db="UniProtKB">
        <authorList>
            <consortium name="WormBaseParasite"/>
        </authorList>
    </citation>
    <scope>IDENTIFICATION</scope>
</reference>
<reference evidence="1 2" key="2">
    <citation type="submission" date="2018-10" db="EMBL/GenBank/DDBJ databases">
        <authorList>
            <consortium name="Pathogen Informatics"/>
        </authorList>
    </citation>
    <scope>NUCLEOTIDE SEQUENCE [LARGE SCALE GENOMIC DNA]</scope>
</reference>
<proteinExistence type="predicted"/>
<accession>A0A0N4V208</accession>
<sequence length="87" mass="9558">MDKSVTRARFAALIFNPRIFEIILKNSIAEFTIMGDNGERLMTTNGSNGSFPEKLREESKGLVTAKEGNILFSCGRKGVFSSGKGRI</sequence>
<gene>
    <name evidence="1" type="ORF">EVEC_LOCUS3722</name>
</gene>
<evidence type="ECO:0000313" key="2">
    <source>
        <dbReference type="Proteomes" id="UP000274131"/>
    </source>
</evidence>
<dbReference type="EMBL" id="UXUI01007667">
    <property type="protein sequence ID" value="VDD88579.1"/>
    <property type="molecule type" value="Genomic_DNA"/>
</dbReference>